<dbReference type="Proteomes" id="UP000789759">
    <property type="component" value="Unassembled WGS sequence"/>
</dbReference>
<dbReference type="AlphaFoldDB" id="A0A9N9CJA2"/>
<gene>
    <name evidence="1" type="ORF">CPELLU_LOCUS7051</name>
</gene>
<comment type="caution">
    <text evidence="1">The sequence shown here is derived from an EMBL/GenBank/DDBJ whole genome shotgun (WGS) entry which is preliminary data.</text>
</comment>
<proteinExistence type="predicted"/>
<organism evidence="1 2">
    <name type="scientific">Cetraspora pellucida</name>
    <dbReference type="NCBI Taxonomy" id="1433469"/>
    <lineage>
        <taxon>Eukaryota</taxon>
        <taxon>Fungi</taxon>
        <taxon>Fungi incertae sedis</taxon>
        <taxon>Mucoromycota</taxon>
        <taxon>Glomeromycotina</taxon>
        <taxon>Glomeromycetes</taxon>
        <taxon>Diversisporales</taxon>
        <taxon>Gigasporaceae</taxon>
        <taxon>Cetraspora</taxon>
    </lineage>
</organism>
<evidence type="ECO:0000313" key="1">
    <source>
        <dbReference type="EMBL" id="CAG8602273.1"/>
    </source>
</evidence>
<accession>A0A9N9CJA2</accession>
<sequence length="43" mass="5127">MYNSDINTDTRQLLSRRYIGSSEETTASIFEDILDFFRQFLTM</sequence>
<keyword evidence="2" id="KW-1185">Reference proteome</keyword>
<dbReference type="EMBL" id="CAJVQA010004605">
    <property type="protein sequence ID" value="CAG8602273.1"/>
    <property type="molecule type" value="Genomic_DNA"/>
</dbReference>
<protein>
    <submittedName>
        <fullName evidence="1">545_t:CDS:1</fullName>
    </submittedName>
</protein>
<reference evidence="1" key="1">
    <citation type="submission" date="2021-06" db="EMBL/GenBank/DDBJ databases">
        <authorList>
            <person name="Kallberg Y."/>
            <person name="Tangrot J."/>
            <person name="Rosling A."/>
        </authorList>
    </citation>
    <scope>NUCLEOTIDE SEQUENCE</scope>
    <source>
        <strain evidence="1">FL966</strain>
    </source>
</reference>
<evidence type="ECO:0000313" key="2">
    <source>
        <dbReference type="Proteomes" id="UP000789759"/>
    </source>
</evidence>
<name>A0A9N9CJA2_9GLOM</name>